<keyword evidence="4 8" id="KW-0805">Transcription regulation</keyword>
<name>A0A6P6YCJ7_DERPT</name>
<dbReference type="GO" id="GO:0006357">
    <property type="term" value="P:regulation of transcription by RNA polymerase II"/>
    <property type="evidence" value="ECO:0007669"/>
    <property type="project" value="InterPro"/>
</dbReference>
<dbReference type="InParanoid" id="A0A6P6YCJ7"/>
<evidence type="ECO:0000256" key="1">
    <source>
        <dbReference type="ARBA" id="ARBA00004123"/>
    </source>
</evidence>
<keyword evidence="7 8" id="KW-0539">Nucleus</keyword>
<organism evidence="9 10">
    <name type="scientific">Dermatophagoides pteronyssinus</name>
    <name type="common">European house dust mite</name>
    <dbReference type="NCBI Taxonomy" id="6956"/>
    <lineage>
        <taxon>Eukaryota</taxon>
        <taxon>Metazoa</taxon>
        <taxon>Ecdysozoa</taxon>
        <taxon>Arthropoda</taxon>
        <taxon>Chelicerata</taxon>
        <taxon>Arachnida</taxon>
        <taxon>Acari</taxon>
        <taxon>Acariformes</taxon>
        <taxon>Sarcoptiformes</taxon>
        <taxon>Astigmata</taxon>
        <taxon>Psoroptidia</taxon>
        <taxon>Analgoidea</taxon>
        <taxon>Pyroglyphidae</taxon>
        <taxon>Dermatophagoidinae</taxon>
        <taxon>Dermatophagoides</taxon>
    </lineage>
</organism>
<dbReference type="GO" id="GO:0003712">
    <property type="term" value="F:transcription coregulator activity"/>
    <property type="evidence" value="ECO:0007669"/>
    <property type="project" value="InterPro"/>
</dbReference>
<comment type="function">
    <text evidence="8">Component of the Mediator complex, a coactivator involved in the regulated transcription of nearly all RNA polymerase II-dependent genes. Mediator functions as a bridge to convey information from gene-specific regulatory proteins to the basal RNA polymerase II transcription machinery. Mediator is recruited to promoters by direct interactions with regulatory proteins and serves as a scaffold for the assembly of a functional preinitiation complex with RNA polymerase II and the general transcription factors.</text>
</comment>
<keyword evidence="6 8" id="KW-0804">Transcription</keyword>
<proteinExistence type="inferred from homology"/>
<dbReference type="GO" id="GO:0070847">
    <property type="term" value="C:core mediator complex"/>
    <property type="evidence" value="ECO:0007669"/>
    <property type="project" value="TreeGrafter"/>
</dbReference>
<gene>
    <name evidence="10" type="primary">LOC113797053</name>
    <name evidence="8" type="synonym">MED8</name>
</gene>
<comment type="subcellular location">
    <subcellularLocation>
        <location evidence="1 8">Nucleus</location>
    </subcellularLocation>
</comment>
<dbReference type="GO" id="GO:0016592">
    <property type="term" value="C:mediator complex"/>
    <property type="evidence" value="ECO:0007669"/>
    <property type="project" value="InterPro"/>
</dbReference>
<evidence type="ECO:0000256" key="6">
    <source>
        <dbReference type="ARBA" id="ARBA00023163"/>
    </source>
</evidence>
<evidence type="ECO:0000313" key="9">
    <source>
        <dbReference type="Proteomes" id="UP000515146"/>
    </source>
</evidence>
<dbReference type="FunCoup" id="A0A6P6YCJ7">
    <property type="interactions" value="1316"/>
</dbReference>
<evidence type="ECO:0000313" key="10">
    <source>
        <dbReference type="RefSeq" id="XP_027203168.1"/>
    </source>
</evidence>
<dbReference type="KEGG" id="dpte:113797053"/>
<dbReference type="GeneID" id="113797053"/>
<accession>A0A6P6YCJ7</accession>
<dbReference type="PANTHER" id="PTHR13074">
    <property type="entry name" value="MEDIATOR OF RNA POLYMERASE II TRANSCRIPTION SUBUNIT 8"/>
    <property type="match status" value="1"/>
</dbReference>
<dbReference type="OMA" id="FKLEHEY"/>
<dbReference type="Proteomes" id="UP000515146">
    <property type="component" value="Unplaced"/>
</dbReference>
<sequence length="256" mass="28589">MDREDRQFEMVLDSLLQRSQDLMKALSLFMNRTDNEQLEYNHYADAFASFQGYLKNILKVVRSHSQSLAIRTVFPLKLSPNDDEMLINATEGRLRSLNHDTAPIYLRTKLEPELENRLNLFATKGNSINNDQAQKQIQTANKISQNMVDLIRSHKEEWENDSRNPMPQTYLQTDTYQLSAAIFNGKGLRSDMISSGQKLLSGSQMGNSGGTGSTGGPTGVASPSLTTNIGHRTAPGKAQPSIKTQIKSATSIHPYR</sequence>
<evidence type="ECO:0000256" key="4">
    <source>
        <dbReference type="ARBA" id="ARBA00023015"/>
    </source>
</evidence>
<evidence type="ECO:0000256" key="3">
    <source>
        <dbReference type="ARBA" id="ARBA00011837"/>
    </source>
</evidence>
<dbReference type="InterPro" id="IPR019364">
    <property type="entry name" value="Mediatior_Med8_fun/met"/>
</dbReference>
<dbReference type="CTD" id="112950"/>
<dbReference type="Pfam" id="PF10232">
    <property type="entry name" value="Med8"/>
    <property type="match status" value="1"/>
</dbReference>
<dbReference type="OrthoDB" id="150687at2759"/>
<comment type="similarity">
    <text evidence="2 8">Belongs to the Mediator complex subunit 8 family.</text>
</comment>
<keyword evidence="9" id="KW-1185">Reference proteome</keyword>
<evidence type="ECO:0000256" key="7">
    <source>
        <dbReference type="ARBA" id="ARBA00023242"/>
    </source>
</evidence>
<dbReference type="PANTHER" id="PTHR13074:SF9">
    <property type="entry name" value="MEDIATOR OF RNA POLYMERASE II TRANSCRIPTION SUBUNIT 8"/>
    <property type="match status" value="1"/>
</dbReference>
<protein>
    <recommendedName>
        <fullName evidence="8">Mediator of RNA polymerase II transcription subunit 8</fullName>
    </recommendedName>
    <alternativeName>
        <fullName evidence="8">Mediator complex subunit 8</fullName>
    </alternativeName>
</protein>
<reference evidence="10" key="1">
    <citation type="submission" date="2025-08" db="UniProtKB">
        <authorList>
            <consortium name="RefSeq"/>
        </authorList>
    </citation>
    <scope>IDENTIFICATION</scope>
    <source>
        <strain evidence="10">Airmid</strain>
    </source>
</reference>
<evidence type="ECO:0000256" key="2">
    <source>
        <dbReference type="ARBA" id="ARBA00005716"/>
    </source>
</evidence>
<dbReference type="GO" id="GO:0000978">
    <property type="term" value="F:RNA polymerase II cis-regulatory region sequence-specific DNA binding"/>
    <property type="evidence" value="ECO:0007669"/>
    <property type="project" value="TreeGrafter"/>
</dbReference>
<evidence type="ECO:0000256" key="8">
    <source>
        <dbReference type="RuleBase" id="RU364144"/>
    </source>
</evidence>
<dbReference type="AlphaFoldDB" id="A0A6P6YCJ7"/>
<dbReference type="RefSeq" id="XP_027203168.1">
    <property type="nucleotide sequence ID" value="XM_027347367.1"/>
</dbReference>
<keyword evidence="5 8" id="KW-0010">Activator</keyword>
<comment type="subunit">
    <text evidence="3 8">Component of the Mediator complex.</text>
</comment>
<evidence type="ECO:0000256" key="5">
    <source>
        <dbReference type="ARBA" id="ARBA00023159"/>
    </source>
</evidence>